<dbReference type="SUPFAM" id="SSF89946">
    <property type="entry name" value="Hypothetical protein VC0424"/>
    <property type="match status" value="1"/>
</dbReference>
<feature type="domain" description="DUF695" evidence="1">
    <location>
        <begin position="4"/>
        <end position="129"/>
    </location>
</feature>
<feature type="domain" description="Regulator of ribonuclease activity B" evidence="2">
    <location>
        <begin position="140"/>
        <end position="242"/>
    </location>
</feature>
<protein>
    <submittedName>
        <fullName evidence="3">Family of uncharacterized function (DUF695)</fullName>
    </submittedName>
</protein>
<dbReference type="KEGG" id="adp:NCTC12871_01178"/>
<name>A0A448TUR6_9PAST</name>
<dbReference type="InterPro" id="IPR016097">
    <property type="entry name" value="DUF695"/>
</dbReference>
<dbReference type="InterPro" id="IPR009671">
    <property type="entry name" value="RraB_dom"/>
</dbReference>
<reference evidence="3 4" key="1">
    <citation type="submission" date="2018-12" db="EMBL/GenBank/DDBJ databases">
        <authorList>
            <consortium name="Pathogen Informatics"/>
        </authorList>
    </citation>
    <scope>NUCLEOTIDE SEQUENCE [LARGE SCALE GENOMIC DNA]</scope>
    <source>
        <strain evidence="3 4">NCTC12871</strain>
    </source>
</reference>
<dbReference type="InterPro" id="IPR036701">
    <property type="entry name" value="RraB-like_sf"/>
</dbReference>
<dbReference type="EMBL" id="LR134510">
    <property type="protein sequence ID" value="VEJ09695.1"/>
    <property type="molecule type" value="Genomic_DNA"/>
</dbReference>
<gene>
    <name evidence="3" type="ORF">NCTC12871_01178</name>
</gene>
<evidence type="ECO:0000313" key="4">
    <source>
        <dbReference type="Proteomes" id="UP000279799"/>
    </source>
</evidence>
<dbReference type="Pfam" id="PF06877">
    <property type="entry name" value="RraB"/>
    <property type="match status" value="1"/>
</dbReference>
<sequence>MAAQWQHYRTNVNGNEALFSVNLSYVDEQRMDASTVVQFELPFEAESDGLPSESNFKRFIRDLIKVTSLINSLDKVSYVGYWLCNGVAQVYFYCTYEDKTELMAILEHANCQKVKAQLDPTWDIYFDFLIPSPLEIKMTATEEMLSILRQRGEELDKAYKVDHRFYFYQEQDMQEFLEYVAEQDKDFLSLQHSNMPVPVRENENAYLVKVEQEVNLEENIIFDTVEFFEQTSQEFQGRYLGWRPQNSVMDEKYLN</sequence>
<dbReference type="Pfam" id="PF05117">
    <property type="entry name" value="DUF695"/>
    <property type="match status" value="1"/>
</dbReference>
<accession>A0A448TUR6</accession>
<dbReference type="AlphaFoldDB" id="A0A448TUR6"/>
<evidence type="ECO:0000313" key="3">
    <source>
        <dbReference type="EMBL" id="VEJ09695.1"/>
    </source>
</evidence>
<keyword evidence="4" id="KW-1185">Reference proteome</keyword>
<dbReference type="Proteomes" id="UP000279799">
    <property type="component" value="Chromosome"/>
</dbReference>
<dbReference type="InterPro" id="IPR006506">
    <property type="entry name" value="CHP01619"/>
</dbReference>
<organism evidence="3 4">
    <name type="scientific">Actinobacillus delphinicola</name>
    <dbReference type="NCBI Taxonomy" id="51161"/>
    <lineage>
        <taxon>Bacteria</taxon>
        <taxon>Pseudomonadati</taxon>
        <taxon>Pseudomonadota</taxon>
        <taxon>Gammaproteobacteria</taxon>
        <taxon>Pasteurellales</taxon>
        <taxon>Pasteurellaceae</taxon>
        <taxon>Actinobacillus</taxon>
    </lineage>
</organism>
<proteinExistence type="predicted"/>
<dbReference type="Gene3D" id="3.30.70.970">
    <property type="entry name" value="RraB-like"/>
    <property type="match status" value="1"/>
</dbReference>
<dbReference type="NCBIfam" id="TIGR01619">
    <property type="entry name" value="hyp_HI0040"/>
    <property type="match status" value="1"/>
</dbReference>
<evidence type="ECO:0000259" key="1">
    <source>
        <dbReference type="Pfam" id="PF05117"/>
    </source>
</evidence>
<dbReference type="OrthoDB" id="7839302at2"/>
<dbReference type="RefSeq" id="WP_126599850.1">
    <property type="nucleotide sequence ID" value="NZ_LR134510.1"/>
</dbReference>
<evidence type="ECO:0000259" key="2">
    <source>
        <dbReference type="Pfam" id="PF06877"/>
    </source>
</evidence>